<reference evidence="3 4" key="2">
    <citation type="submission" date="2018-11" db="EMBL/GenBank/DDBJ databases">
        <authorList>
            <consortium name="Pathogen Informatics"/>
        </authorList>
    </citation>
    <scope>NUCLEOTIDE SEQUENCE [LARGE SCALE GENOMIC DNA]</scope>
    <source>
        <strain evidence="3 4">NST_G2</strain>
    </source>
</reference>
<evidence type="ECO:0000313" key="3">
    <source>
        <dbReference type="EMBL" id="VDL89869.1"/>
    </source>
</evidence>
<feature type="region of interest" description="Disordered" evidence="1">
    <location>
        <begin position="127"/>
        <end position="195"/>
    </location>
</feature>
<protein>
    <submittedName>
        <fullName evidence="5">Endo/exonuclease/phosphatase domain-containing protein</fullName>
    </submittedName>
</protein>
<name>A0A183SGY6_SCHSO</name>
<dbReference type="Gene3D" id="3.60.10.10">
    <property type="entry name" value="Endonuclease/exonuclease/phosphatase"/>
    <property type="match status" value="1"/>
</dbReference>
<evidence type="ECO:0000313" key="5">
    <source>
        <dbReference type="WBParaSite" id="SSLN_0000358701-mRNA-1"/>
    </source>
</evidence>
<keyword evidence="4" id="KW-1185">Reference proteome</keyword>
<accession>A0A183SGY6</accession>
<keyword evidence="2" id="KW-0812">Transmembrane</keyword>
<dbReference type="WBParaSite" id="SSLN_0000358701-mRNA-1">
    <property type="protein sequence ID" value="SSLN_0000358701-mRNA-1"/>
    <property type="gene ID" value="SSLN_0000358701"/>
</dbReference>
<dbReference type="SUPFAM" id="SSF56219">
    <property type="entry name" value="DNase I-like"/>
    <property type="match status" value="1"/>
</dbReference>
<feature type="compositionally biased region" description="Basic and acidic residues" evidence="1">
    <location>
        <begin position="133"/>
        <end position="143"/>
    </location>
</feature>
<evidence type="ECO:0000256" key="1">
    <source>
        <dbReference type="SAM" id="MobiDB-lite"/>
    </source>
</evidence>
<dbReference type="AlphaFoldDB" id="A0A183SGY6"/>
<feature type="compositionally biased region" description="Polar residues" evidence="1">
    <location>
        <begin position="178"/>
        <end position="188"/>
    </location>
</feature>
<feature type="compositionally biased region" description="Low complexity" evidence="1">
    <location>
        <begin position="145"/>
        <end position="159"/>
    </location>
</feature>
<feature type="compositionally biased region" description="Basic and acidic residues" evidence="1">
    <location>
        <begin position="165"/>
        <end position="177"/>
    </location>
</feature>
<keyword evidence="2" id="KW-0472">Membrane</keyword>
<sequence length="195" mass="21424">MGSYAGEYTVDTVAYGGRGILLLLLLLLLLLILLFILLLLLLLLFLIIIIITAMGINDRLMSLRLPLRGYKFANIISAYAPQMTSSDAAKDKFYEDLHTLLATMPKVDKLIVLGDFNAGVGTDHAACPVSRQSQEDRRWERAQDAGAAGAAPGRTTTPGSDPTEWECHKGHIKKEQFQSDSQSASQPLHTKHKFA</sequence>
<dbReference type="InterPro" id="IPR036691">
    <property type="entry name" value="Endo/exonu/phosph_ase_sf"/>
</dbReference>
<organism evidence="5">
    <name type="scientific">Schistocephalus solidus</name>
    <name type="common">Tapeworm</name>
    <dbReference type="NCBI Taxonomy" id="70667"/>
    <lineage>
        <taxon>Eukaryota</taxon>
        <taxon>Metazoa</taxon>
        <taxon>Spiralia</taxon>
        <taxon>Lophotrochozoa</taxon>
        <taxon>Platyhelminthes</taxon>
        <taxon>Cestoda</taxon>
        <taxon>Eucestoda</taxon>
        <taxon>Diphyllobothriidea</taxon>
        <taxon>Diphyllobothriidae</taxon>
        <taxon>Schistocephalus</taxon>
    </lineage>
</organism>
<gene>
    <name evidence="3" type="ORF">SSLN_LOCUS3484</name>
</gene>
<keyword evidence="2" id="KW-1133">Transmembrane helix</keyword>
<dbReference type="Proteomes" id="UP000275846">
    <property type="component" value="Unassembled WGS sequence"/>
</dbReference>
<dbReference type="EMBL" id="UYSU01032551">
    <property type="protein sequence ID" value="VDL89869.1"/>
    <property type="molecule type" value="Genomic_DNA"/>
</dbReference>
<reference evidence="5" key="1">
    <citation type="submission" date="2016-06" db="UniProtKB">
        <authorList>
            <consortium name="WormBaseParasite"/>
        </authorList>
    </citation>
    <scope>IDENTIFICATION</scope>
</reference>
<feature type="transmembrane region" description="Helical" evidence="2">
    <location>
        <begin position="20"/>
        <end position="53"/>
    </location>
</feature>
<evidence type="ECO:0000313" key="4">
    <source>
        <dbReference type="Proteomes" id="UP000275846"/>
    </source>
</evidence>
<proteinExistence type="predicted"/>
<evidence type="ECO:0000256" key="2">
    <source>
        <dbReference type="SAM" id="Phobius"/>
    </source>
</evidence>